<protein>
    <submittedName>
        <fullName evidence="2">DegV family protein</fullName>
    </submittedName>
</protein>
<dbReference type="InterPro" id="IPR050270">
    <property type="entry name" value="DegV_domain_contain"/>
</dbReference>
<dbReference type="InterPro" id="IPR003797">
    <property type="entry name" value="DegV"/>
</dbReference>
<sequence length="281" mass="29331">MAGRVGLVTDSTSSIPASLAAQWGITVVPTQIRIGQHVRAEHVVPSDVLVTALRRNIDVATSAPDPAGFVWAYQDLAARGADEVISVHISGRQSETIEVARAAAAQAGIPVHVVDSATTGMSLGYAVLAAARTAGAGGNARRVMGTLTKRLEHSSELIYVDTLEYLRKGGRIGAASAFLGSALSLKPLLTMKNGQVTPLERVLGAERALRRLVDAAVRRADGREVDVAIEHFGAPARATTVLDRLKQRLPATQEITFTEVSAAIGVHVGPGAVGITISATQ</sequence>
<keyword evidence="1" id="KW-0446">Lipid-binding</keyword>
<comment type="caution">
    <text evidence="2">The sequence shown here is derived from an EMBL/GenBank/DDBJ whole genome shotgun (WGS) entry which is preliminary data.</text>
</comment>
<keyword evidence="3" id="KW-1185">Reference proteome</keyword>
<dbReference type="RefSeq" id="WP_260192407.1">
    <property type="nucleotide sequence ID" value="NZ_JAFFZE010000014.1"/>
</dbReference>
<gene>
    <name evidence="2" type="ORF">JT362_17815</name>
</gene>
<dbReference type="NCBIfam" id="TIGR00762">
    <property type="entry name" value="DegV"/>
    <property type="match status" value="1"/>
</dbReference>
<dbReference type="PANTHER" id="PTHR33434">
    <property type="entry name" value="DEGV DOMAIN-CONTAINING PROTEIN DR_1986-RELATED"/>
    <property type="match status" value="1"/>
</dbReference>
<proteinExistence type="predicted"/>
<accession>A0ABT2JBN1</accession>
<name>A0ABT2JBN1_9PSEU</name>
<dbReference type="PANTHER" id="PTHR33434:SF2">
    <property type="entry name" value="FATTY ACID-BINDING PROTEIN TM_1468"/>
    <property type="match status" value="1"/>
</dbReference>
<dbReference type="SUPFAM" id="SSF82549">
    <property type="entry name" value="DAK1/DegV-like"/>
    <property type="match status" value="1"/>
</dbReference>
<dbReference type="InterPro" id="IPR043168">
    <property type="entry name" value="DegV_C"/>
</dbReference>
<dbReference type="Gene3D" id="3.30.1180.10">
    <property type="match status" value="1"/>
</dbReference>
<evidence type="ECO:0000256" key="1">
    <source>
        <dbReference type="ARBA" id="ARBA00023121"/>
    </source>
</evidence>
<dbReference type="Proteomes" id="UP001156441">
    <property type="component" value="Unassembled WGS sequence"/>
</dbReference>
<dbReference type="PROSITE" id="PS51482">
    <property type="entry name" value="DEGV"/>
    <property type="match status" value="1"/>
</dbReference>
<reference evidence="2 3" key="1">
    <citation type="submission" date="2021-02" db="EMBL/GenBank/DDBJ databases">
        <title>Actinophytocola xerophila sp. nov., isolated from soil of cotton cropping field.</title>
        <authorList>
            <person name="Huang R."/>
            <person name="Chen X."/>
            <person name="Ge X."/>
            <person name="Liu W."/>
        </authorList>
    </citation>
    <scope>NUCLEOTIDE SEQUENCE [LARGE SCALE GENOMIC DNA]</scope>
    <source>
        <strain evidence="2 3">S1-96</strain>
    </source>
</reference>
<evidence type="ECO:0000313" key="3">
    <source>
        <dbReference type="Proteomes" id="UP001156441"/>
    </source>
</evidence>
<evidence type="ECO:0000313" key="2">
    <source>
        <dbReference type="EMBL" id="MCT2584974.1"/>
    </source>
</evidence>
<organism evidence="2 3">
    <name type="scientific">Actinophytocola gossypii</name>
    <dbReference type="NCBI Taxonomy" id="2812003"/>
    <lineage>
        <taxon>Bacteria</taxon>
        <taxon>Bacillati</taxon>
        <taxon>Actinomycetota</taxon>
        <taxon>Actinomycetes</taxon>
        <taxon>Pseudonocardiales</taxon>
        <taxon>Pseudonocardiaceae</taxon>
    </lineage>
</organism>
<dbReference type="Pfam" id="PF02645">
    <property type="entry name" value="DegV"/>
    <property type="match status" value="1"/>
</dbReference>
<dbReference type="Gene3D" id="3.40.50.10170">
    <property type="match status" value="1"/>
</dbReference>
<dbReference type="EMBL" id="JAFFZE010000014">
    <property type="protein sequence ID" value="MCT2584974.1"/>
    <property type="molecule type" value="Genomic_DNA"/>
</dbReference>